<dbReference type="Pfam" id="PF01345">
    <property type="entry name" value="DUF11"/>
    <property type="match status" value="2"/>
</dbReference>
<dbReference type="InterPro" id="IPR051172">
    <property type="entry name" value="Chlamydia_OmcB"/>
</dbReference>
<evidence type="ECO:0000313" key="3">
    <source>
        <dbReference type="EMBL" id="MBW6409254.1"/>
    </source>
</evidence>
<feature type="domain" description="SipL SPOCS" evidence="2">
    <location>
        <begin position="296"/>
        <end position="391"/>
    </location>
</feature>
<accession>A0ABS7AKQ7</accession>
<dbReference type="RefSeq" id="WP_219778302.1">
    <property type="nucleotide sequence ID" value="NZ_JAHXPT010000002.1"/>
</dbReference>
<dbReference type="InterPro" id="IPR001434">
    <property type="entry name" value="OmcB-like_DUF11"/>
</dbReference>
<dbReference type="Pfam" id="PF12673">
    <property type="entry name" value="SipL"/>
    <property type="match status" value="1"/>
</dbReference>
<feature type="domain" description="DUF11" evidence="1">
    <location>
        <begin position="13"/>
        <end position="124"/>
    </location>
</feature>
<feature type="domain" description="DUF11" evidence="1">
    <location>
        <begin position="145"/>
        <end position="247"/>
    </location>
</feature>
<comment type="caution">
    <text evidence="3">The sequence shown here is derived from an EMBL/GenBank/DDBJ whole genome shotgun (WGS) entry which is preliminary data.</text>
</comment>
<evidence type="ECO:0000313" key="4">
    <source>
        <dbReference type="Proteomes" id="UP001519921"/>
    </source>
</evidence>
<dbReference type="NCBIfam" id="TIGR01451">
    <property type="entry name" value="B_ant_repeat"/>
    <property type="match status" value="2"/>
</dbReference>
<name>A0ABS7AKQ7_9CLOT</name>
<gene>
    <name evidence="3" type="ORF">KYD98_04055</name>
</gene>
<protein>
    <submittedName>
        <fullName evidence="3">DUF11 domain-containing protein</fullName>
    </submittedName>
</protein>
<dbReference type="InterPro" id="IPR024300">
    <property type="entry name" value="SipL_SPOCS_dom"/>
</dbReference>
<dbReference type="PANTHER" id="PTHR34819">
    <property type="entry name" value="LARGE CYSTEINE-RICH PERIPLASMIC PROTEIN OMCB"/>
    <property type="match status" value="1"/>
</dbReference>
<dbReference type="InterPro" id="IPR047589">
    <property type="entry name" value="DUF11_rpt"/>
</dbReference>
<dbReference type="EMBL" id="JAHXPT010000002">
    <property type="protein sequence ID" value="MBW6409254.1"/>
    <property type="molecule type" value="Genomic_DNA"/>
</dbReference>
<reference evidence="3 4" key="1">
    <citation type="submission" date="2021-07" db="EMBL/GenBank/DDBJ databases">
        <title>Clostridium weizhouense sp. nov., an anaerobic bacterium isolated from activated sludge of Petroleum wastewater.</title>
        <authorList>
            <person name="Li Q."/>
        </authorList>
    </citation>
    <scope>NUCLEOTIDE SEQUENCE [LARGE SCALE GENOMIC DNA]</scope>
    <source>
        <strain evidence="3 4">YB-6</strain>
    </source>
</reference>
<keyword evidence="4" id="KW-1185">Reference proteome</keyword>
<sequence length="413" mass="45391">MTINNMDAQEYNIVLQKSVDKENVIVGDIITYNISIINEGDILIDDVTIIDTLVSELEFKYGSIVAGNMPLPNESVLSGVNIGCLKPGEIKTLTFKAKVLSRPCNGYIENSAIAKFSCDINLNNHLMAMDITSNVVQIKIDVAEIQIVKKANKQMASRGDSIIYEVELINTGTLQAKNILFRDILPKEVCLADNTFEVNGQPINNIGHDIEVYVGSIDPGECIVLTYVVVVNSSNCSGLLVNKATVTFNYNLQNGCFGEKTSTCGEAGVSEVHLGISTFKQISIDDNLCIPCEKPDIEEINDMKVDAEILECHVISTPTSISNEGQILSGYKLIVRGVLKEIIEYTSDTVEQSVHSAHYCVPFSSFIILPSTYVVGSKVDIEAIVEDIYYKQINSRCFFKNITLLINAKIMSC</sequence>
<organism evidence="3 4">
    <name type="scientific">Clostridium weizhouense</name>
    <dbReference type="NCBI Taxonomy" id="2859781"/>
    <lineage>
        <taxon>Bacteria</taxon>
        <taxon>Bacillati</taxon>
        <taxon>Bacillota</taxon>
        <taxon>Clostridia</taxon>
        <taxon>Eubacteriales</taxon>
        <taxon>Clostridiaceae</taxon>
        <taxon>Clostridium</taxon>
    </lineage>
</organism>
<dbReference type="Proteomes" id="UP001519921">
    <property type="component" value="Unassembled WGS sequence"/>
</dbReference>
<evidence type="ECO:0000259" key="1">
    <source>
        <dbReference type="Pfam" id="PF01345"/>
    </source>
</evidence>
<evidence type="ECO:0000259" key="2">
    <source>
        <dbReference type="Pfam" id="PF12673"/>
    </source>
</evidence>
<proteinExistence type="predicted"/>
<dbReference type="Gene3D" id="2.60.40.740">
    <property type="match status" value="1"/>
</dbReference>
<dbReference type="PANTHER" id="PTHR34819:SF3">
    <property type="entry name" value="CELL SURFACE PROTEIN"/>
    <property type="match status" value="1"/>
</dbReference>